<evidence type="ECO:0000256" key="5">
    <source>
        <dbReference type="ARBA" id="ARBA00022448"/>
    </source>
</evidence>
<dbReference type="NCBIfam" id="TIGR01726">
    <property type="entry name" value="HEQRo_perm_3TM"/>
    <property type="match status" value="1"/>
</dbReference>
<evidence type="ECO:0000256" key="7">
    <source>
        <dbReference type="ARBA" id="ARBA00022692"/>
    </source>
</evidence>
<evidence type="ECO:0000256" key="11">
    <source>
        <dbReference type="RuleBase" id="RU363032"/>
    </source>
</evidence>
<dbReference type="AlphaFoldDB" id="A0A5J6MMK9"/>
<reference evidence="13 14" key="1">
    <citation type="submission" date="2019-08" db="EMBL/GenBank/DDBJ databases">
        <title>Hyperibacter terrae gen. nov., sp. nov. and Hyperibacter viscosus sp. nov., two new members in the family Rhodospirillaceae isolated from the rhizosphere of Hypericum perforatum.</title>
        <authorList>
            <person name="Noviana Z."/>
        </authorList>
    </citation>
    <scope>NUCLEOTIDE SEQUENCE [LARGE SCALE GENOMIC DNA]</scope>
    <source>
        <strain evidence="13 14">R5913</strain>
    </source>
</reference>
<keyword evidence="9 11" id="KW-1133">Transmembrane helix</keyword>
<dbReference type="Proteomes" id="UP000326202">
    <property type="component" value="Chromosome"/>
</dbReference>
<evidence type="ECO:0000256" key="1">
    <source>
        <dbReference type="ARBA" id="ARBA00003159"/>
    </source>
</evidence>
<dbReference type="PROSITE" id="PS50928">
    <property type="entry name" value="ABC_TM1"/>
    <property type="match status" value="1"/>
</dbReference>
<evidence type="ECO:0000259" key="12">
    <source>
        <dbReference type="PROSITE" id="PS50928"/>
    </source>
</evidence>
<feature type="transmembrane region" description="Helical" evidence="11">
    <location>
        <begin position="38"/>
        <end position="63"/>
    </location>
</feature>
<keyword evidence="10 11" id="KW-0472">Membrane</keyword>
<evidence type="ECO:0000313" key="14">
    <source>
        <dbReference type="Proteomes" id="UP000326202"/>
    </source>
</evidence>
<sequence>MAVASRHPSFFDAARLAAFAMTDFFTFALTYLPYVAKGIIITAELTALSLLGSLVLGLLGALAKGARQRPLRWLGNIYVEVIRGTPALLQIFLIYFGLASYGVRLDPFSAAVITLSILGGAYVTEIIRAGIEAVDRGQVEAATSLGMSPLQIMRRIVLPQASVMMLPPFTNYLISLIKDTSLALTISVPEIMYRSYDVASQTFRSMDIYLVAGMIYLAICIPLSRLARRLELRRPPR</sequence>
<feature type="transmembrane region" description="Helical" evidence="11">
    <location>
        <begin position="208"/>
        <end position="227"/>
    </location>
</feature>
<dbReference type="GO" id="GO:0022857">
    <property type="term" value="F:transmembrane transporter activity"/>
    <property type="evidence" value="ECO:0007669"/>
    <property type="project" value="InterPro"/>
</dbReference>
<gene>
    <name evidence="13" type="ORF">FRZ44_40680</name>
</gene>
<evidence type="ECO:0000256" key="8">
    <source>
        <dbReference type="ARBA" id="ARBA00022970"/>
    </source>
</evidence>
<accession>A0A5J6MMK9</accession>
<dbReference type="InterPro" id="IPR043429">
    <property type="entry name" value="ArtM/GltK/GlnP/TcyL/YhdX-like"/>
</dbReference>
<feature type="domain" description="ABC transmembrane type-1" evidence="12">
    <location>
        <begin position="39"/>
        <end position="227"/>
    </location>
</feature>
<evidence type="ECO:0000256" key="10">
    <source>
        <dbReference type="ARBA" id="ARBA00023136"/>
    </source>
</evidence>
<keyword evidence="7 11" id="KW-0812">Transmembrane</keyword>
<dbReference type="SUPFAM" id="SSF161098">
    <property type="entry name" value="MetI-like"/>
    <property type="match status" value="1"/>
</dbReference>
<dbReference type="CDD" id="cd06261">
    <property type="entry name" value="TM_PBP2"/>
    <property type="match status" value="1"/>
</dbReference>
<evidence type="ECO:0000256" key="6">
    <source>
        <dbReference type="ARBA" id="ARBA00022475"/>
    </source>
</evidence>
<comment type="subcellular location">
    <subcellularLocation>
        <location evidence="2">Cell inner membrane</location>
        <topology evidence="2">Multi-pass membrane protein</topology>
    </subcellularLocation>
    <subcellularLocation>
        <location evidence="11">Cell membrane</location>
        <topology evidence="11">Multi-pass membrane protein</topology>
    </subcellularLocation>
</comment>
<proteinExistence type="inferred from homology"/>
<protein>
    <recommendedName>
        <fullName evidence="4">Putative glutamine transport system permease protein GlnP</fullName>
    </recommendedName>
</protein>
<evidence type="ECO:0000256" key="2">
    <source>
        <dbReference type="ARBA" id="ARBA00004429"/>
    </source>
</evidence>
<evidence type="ECO:0000256" key="3">
    <source>
        <dbReference type="ARBA" id="ARBA00010072"/>
    </source>
</evidence>
<organism evidence="13 14">
    <name type="scientific">Hypericibacter terrae</name>
    <dbReference type="NCBI Taxonomy" id="2602015"/>
    <lineage>
        <taxon>Bacteria</taxon>
        <taxon>Pseudomonadati</taxon>
        <taxon>Pseudomonadota</taxon>
        <taxon>Alphaproteobacteria</taxon>
        <taxon>Rhodospirillales</taxon>
        <taxon>Dongiaceae</taxon>
        <taxon>Hypericibacter</taxon>
    </lineage>
</organism>
<evidence type="ECO:0000256" key="9">
    <source>
        <dbReference type="ARBA" id="ARBA00022989"/>
    </source>
</evidence>
<comment type="function">
    <text evidence="1">Part of the binding-protein-dependent transport system for glutamine; probably responsible for the translocation of the substrate across the membrane.</text>
</comment>
<keyword evidence="5 11" id="KW-0813">Transport</keyword>
<dbReference type="KEGG" id="htq:FRZ44_40680"/>
<dbReference type="InterPro" id="IPR010065">
    <property type="entry name" value="AA_ABC_transptr_permease_3TM"/>
</dbReference>
<dbReference type="PANTHER" id="PTHR30614">
    <property type="entry name" value="MEMBRANE COMPONENT OF AMINO ACID ABC TRANSPORTER"/>
    <property type="match status" value="1"/>
</dbReference>
<keyword evidence="8" id="KW-0029">Amino-acid transport</keyword>
<keyword evidence="14" id="KW-1185">Reference proteome</keyword>
<dbReference type="EMBL" id="CP042906">
    <property type="protein sequence ID" value="QEX18758.1"/>
    <property type="molecule type" value="Genomic_DNA"/>
</dbReference>
<dbReference type="FunFam" id="1.10.3720.10:FF:000033">
    <property type="entry name" value="Polar amino acid ABC transporter permease"/>
    <property type="match status" value="1"/>
</dbReference>
<feature type="transmembrane region" description="Helical" evidence="11">
    <location>
        <begin position="108"/>
        <end position="127"/>
    </location>
</feature>
<feature type="transmembrane region" description="Helical" evidence="11">
    <location>
        <begin position="84"/>
        <end position="102"/>
    </location>
</feature>
<dbReference type="GO" id="GO:0043190">
    <property type="term" value="C:ATP-binding cassette (ABC) transporter complex"/>
    <property type="evidence" value="ECO:0007669"/>
    <property type="project" value="InterPro"/>
</dbReference>
<evidence type="ECO:0000256" key="4">
    <source>
        <dbReference type="ARBA" id="ARBA00016506"/>
    </source>
</evidence>
<evidence type="ECO:0000313" key="13">
    <source>
        <dbReference type="EMBL" id="QEX18758.1"/>
    </source>
</evidence>
<dbReference type="InterPro" id="IPR035906">
    <property type="entry name" value="MetI-like_sf"/>
</dbReference>
<comment type="similarity">
    <text evidence="3">Belongs to the binding-protein-dependent transport system permease family. HisMQ subfamily.</text>
</comment>
<dbReference type="Pfam" id="PF00528">
    <property type="entry name" value="BPD_transp_1"/>
    <property type="match status" value="1"/>
</dbReference>
<dbReference type="Gene3D" id="1.10.3720.10">
    <property type="entry name" value="MetI-like"/>
    <property type="match status" value="1"/>
</dbReference>
<feature type="transmembrane region" description="Helical" evidence="11">
    <location>
        <begin position="12"/>
        <end position="32"/>
    </location>
</feature>
<keyword evidence="6" id="KW-1003">Cell membrane</keyword>
<dbReference type="InterPro" id="IPR000515">
    <property type="entry name" value="MetI-like"/>
</dbReference>
<name>A0A5J6MMK9_9PROT</name>
<dbReference type="PANTHER" id="PTHR30614:SF20">
    <property type="entry name" value="GLUTAMINE TRANSPORT SYSTEM PERMEASE PROTEIN GLNP"/>
    <property type="match status" value="1"/>
</dbReference>
<dbReference type="GO" id="GO:0006865">
    <property type="term" value="P:amino acid transport"/>
    <property type="evidence" value="ECO:0007669"/>
    <property type="project" value="UniProtKB-KW"/>
</dbReference>